<evidence type="ECO:0000256" key="2">
    <source>
        <dbReference type="ARBA" id="ARBA00023136"/>
    </source>
</evidence>
<evidence type="ECO:0000313" key="5">
    <source>
        <dbReference type="EMBL" id="UNT00116.1"/>
    </source>
</evidence>
<evidence type="ECO:0000256" key="3">
    <source>
        <dbReference type="SAM" id="MobiDB-lite"/>
    </source>
</evidence>
<reference evidence="5 6" key="1">
    <citation type="journal article" date="2023" name="Microbiol. Spectr.">
        <title>Synergy between Genome Mining, Metabolomics, and Bioinformatics Uncovers Antibacterial Chlorinated Carbazole Alkaloids and Their Biosynthetic Gene Cluster from Streptomyces tubbatahanensis sp. nov., a Novel Actinomycete Isolated from Sulu Sea, Philippines.</title>
        <authorList>
            <person name="Tenebro C.P."/>
            <person name="Trono D.J.V.L."/>
            <person name="Balida L.A.P."/>
            <person name="Bayog L.K.A."/>
            <person name="Bruna J.R."/>
            <person name="Sabido E.M."/>
            <person name="Caspe D.P.C."/>
            <person name="de Los Santos E.L.C."/>
            <person name="Saludes J.P."/>
            <person name="Dalisay D.S."/>
        </authorList>
    </citation>
    <scope>NUCLEOTIDE SEQUENCE [LARGE SCALE GENOMIC DNA]</scope>
    <source>
        <strain evidence="5 6">DSD3025</strain>
    </source>
</reference>
<proteinExistence type="predicted"/>
<dbReference type="RefSeq" id="WP_242756175.1">
    <property type="nucleotide sequence ID" value="NZ_CP093846.1"/>
</dbReference>
<evidence type="ECO:0000256" key="1">
    <source>
        <dbReference type="ARBA" id="ARBA00004370"/>
    </source>
</evidence>
<keyword evidence="4" id="KW-0812">Transmembrane</keyword>
<organism evidence="5 6">
    <name type="scientific">Streptomyces tubbatahanensis</name>
    <dbReference type="NCBI Taxonomy" id="2923272"/>
    <lineage>
        <taxon>Bacteria</taxon>
        <taxon>Bacillati</taxon>
        <taxon>Actinomycetota</taxon>
        <taxon>Actinomycetes</taxon>
        <taxon>Kitasatosporales</taxon>
        <taxon>Streptomycetaceae</taxon>
        <taxon>Streptomyces</taxon>
    </lineage>
</organism>
<evidence type="ECO:0008006" key="7">
    <source>
        <dbReference type="Google" id="ProtNLM"/>
    </source>
</evidence>
<gene>
    <name evidence="5" type="ORF">MMF93_29410</name>
</gene>
<protein>
    <recommendedName>
        <fullName evidence="7">Mce-associated membrane protein</fullName>
    </recommendedName>
</protein>
<keyword evidence="2 4" id="KW-0472">Membrane</keyword>
<feature type="transmembrane region" description="Helical" evidence="4">
    <location>
        <begin position="54"/>
        <end position="75"/>
    </location>
</feature>
<dbReference type="PANTHER" id="PTHR37042:SF4">
    <property type="entry name" value="OUTER MEMBRANE PROTEIN RV1973"/>
    <property type="match status" value="1"/>
</dbReference>
<comment type="subcellular location">
    <subcellularLocation>
        <location evidence="1">Membrane</location>
    </subcellularLocation>
</comment>
<evidence type="ECO:0000256" key="4">
    <source>
        <dbReference type="SAM" id="Phobius"/>
    </source>
</evidence>
<keyword evidence="6" id="KW-1185">Reference proteome</keyword>
<dbReference type="Proteomes" id="UP001202244">
    <property type="component" value="Chromosome"/>
</dbReference>
<sequence>MSTAPEADAAVATPDADAPDEEAARTEGGNGKAATTRAKRGRVRRLTGGGPLRTAALALAFAALCSAVWAGFSWYGAAHDDTLEYAAARDEVRSAGEQAVQNLNTLDHRKVDAGLDSWEESTTGELRGQLKKGRKEFEKQIRAAKTVTSARILSSAVAELDERAGRAGVLVAVRTTVKAPKEKPATKQTRMRGELTRTEDGWKLSALAQVPVGYSATAPDERG</sequence>
<evidence type="ECO:0000313" key="6">
    <source>
        <dbReference type="Proteomes" id="UP001202244"/>
    </source>
</evidence>
<dbReference type="PANTHER" id="PTHR37042">
    <property type="entry name" value="OUTER MEMBRANE PROTEIN RV1973"/>
    <property type="match status" value="1"/>
</dbReference>
<name>A0ABY3Y0E8_9ACTN</name>
<dbReference type="EMBL" id="CP093846">
    <property type="protein sequence ID" value="UNT00116.1"/>
    <property type="molecule type" value="Genomic_DNA"/>
</dbReference>
<accession>A0ABY3Y0E8</accession>
<feature type="compositionally biased region" description="Low complexity" evidence="3">
    <location>
        <begin position="1"/>
        <end position="16"/>
    </location>
</feature>
<feature type="region of interest" description="Disordered" evidence="3">
    <location>
        <begin position="1"/>
        <end position="46"/>
    </location>
</feature>
<keyword evidence="4" id="KW-1133">Transmembrane helix</keyword>